<dbReference type="GO" id="GO:0008768">
    <property type="term" value="F:UDP-sugar diphosphatase activity"/>
    <property type="evidence" value="ECO:0007669"/>
    <property type="project" value="TreeGrafter"/>
</dbReference>
<dbReference type="RefSeq" id="WP_105062249.1">
    <property type="nucleotide sequence ID" value="NZ_MSCJ01000003.1"/>
</dbReference>
<keyword evidence="2" id="KW-0378">Hydrolase</keyword>
<evidence type="ECO:0000256" key="2">
    <source>
        <dbReference type="RuleBase" id="RU362119"/>
    </source>
</evidence>
<sequence length="586" mass="64453">MTKNNKKAKITFAHINDTHSNFEPSSISLNLPQHVLDTESSVYASCGGFSRISSAVSELKAEAYLNQREFMFLHAGDCFQGTLYFSLYKGMANAVLLNAIGVEAMALGNHELDMGNGCVADFLDHTHFPLLAGNWDLSQEDQTKPNPLRNKTNVYAYDNSTSTAKYIVKDVHGEPVAIFGLAIENMAGIANPDPDTHFMNVATVARNTVQHLHKQGINKIVVLSHLGYDHDIELAESVDGIGVIIGGHTHTMQGDFTNIGYGKTDQYAHTVNHTCVVQAGCNALAVGHITLEFAEDGTIEQAFGANQLLLGRQFTVDASRTEHLELDDHEIVRHFLSEQDNIRFVVKDPIIENILNEHYRPAVRALQTEEIAVINEPLRHIRIPDQRGPSQIAPWVVESFVWKARELGYNVDFGIHNAGGVRCSLNPGIITPADIAGKLLPFAIGIMIYSVKGKRIRQALEGAIDNAINNGVEGTGDGSFPYVADLRYTYRCCAVKGTRIELLEHLQDGEWIPVEDDKVYSSVSSGYTATGKEGYAPLLDYVKEPMPLNVTMAEAFEAYAKQKKHFDAPVDNKTVYIPCAGNKDVA</sequence>
<proteinExistence type="inferred from homology"/>
<dbReference type="OrthoDB" id="9803927at2"/>
<dbReference type="GO" id="GO:0008253">
    <property type="term" value="F:5'-nucleotidase activity"/>
    <property type="evidence" value="ECO:0007669"/>
    <property type="project" value="TreeGrafter"/>
</dbReference>
<gene>
    <name evidence="5" type="ORF">BTO08_19615</name>
</gene>
<dbReference type="SUPFAM" id="SSF55816">
    <property type="entry name" value="5'-nucleotidase (syn. UDP-sugar hydrolase), C-terminal domain"/>
    <property type="match status" value="1"/>
</dbReference>
<evidence type="ECO:0000256" key="1">
    <source>
        <dbReference type="ARBA" id="ARBA00022729"/>
    </source>
</evidence>
<comment type="caution">
    <text evidence="5">The sequence shown here is derived from an EMBL/GenBank/DDBJ whole genome shotgun (WGS) entry which is preliminary data.</text>
</comment>
<dbReference type="PANTHER" id="PTHR11575:SF24">
    <property type="entry name" value="5'-NUCLEOTIDASE"/>
    <property type="match status" value="1"/>
</dbReference>
<reference evidence="5 6" key="1">
    <citation type="submission" date="2016-12" db="EMBL/GenBank/DDBJ databases">
        <title>Diversity of luminous bacteria.</title>
        <authorList>
            <person name="Yoshizawa S."/>
            <person name="Kogure K."/>
        </authorList>
    </citation>
    <scope>NUCLEOTIDE SEQUENCE [LARGE SCALE GENOMIC DNA]</scope>
    <source>
        <strain evidence="5 6">LC1-200</strain>
    </source>
</reference>
<dbReference type="InterPro" id="IPR036907">
    <property type="entry name" value="5'-Nucleotdase_C_sf"/>
</dbReference>
<dbReference type="EMBL" id="MSCJ01000003">
    <property type="protein sequence ID" value="PQJ62441.1"/>
    <property type="molecule type" value="Genomic_DNA"/>
</dbReference>
<dbReference type="GO" id="GO:0030288">
    <property type="term" value="C:outer membrane-bounded periplasmic space"/>
    <property type="evidence" value="ECO:0007669"/>
    <property type="project" value="TreeGrafter"/>
</dbReference>
<dbReference type="PRINTS" id="PR01607">
    <property type="entry name" value="APYRASEFAMLY"/>
</dbReference>
<dbReference type="GO" id="GO:0000166">
    <property type="term" value="F:nucleotide binding"/>
    <property type="evidence" value="ECO:0007669"/>
    <property type="project" value="UniProtKB-KW"/>
</dbReference>
<feature type="domain" description="5'-Nucleotidase C-terminal" evidence="4">
    <location>
        <begin position="385"/>
        <end position="535"/>
    </location>
</feature>
<evidence type="ECO:0000259" key="4">
    <source>
        <dbReference type="Pfam" id="PF02872"/>
    </source>
</evidence>
<accession>A0A2S7VLT5</accession>
<dbReference type="InterPro" id="IPR004843">
    <property type="entry name" value="Calcineurin-like_PHP"/>
</dbReference>
<dbReference type="Gene3D" id="3.90.780.10">
    <property type="entry name" value="5'-Nucleotidase, C-terminal domain"/>
    <property type="match status" value="1"/>
</dbReference>
<protein>
    <submittedName>
        <fullName evidence="5">Bifunctional metallophosphatase/5'-nucleotidase</fullName>
    </submittedName>
</protein>
<comment type="similarity">
    <text evidence="2">Belongs to the 5'-nucleotidase family.</text>
</comment>
<dbReference type="SUPFAM" id="SSF56300">
    <property type="entry name" value="Metallo-dependent phosphatases"/>
    <property type="match status" value="1"/>
</dbReference>
<organism evidence="5 6">
    <name type="scientific">Photobacterium angustum</name>
    <dbReference type="NCBI Taxonomy" id="661"/>
    <lineage>
        <taxon>Bacteria</taxon>
        <taxon>Pseudomonadati</taxon>
        <taxon>Pseudomonadota</taxon>
        <taxon>Gammaproteobacteria</taxon>
        <taxon>Vibrionales</taxon>
        <taxon>Vibrionaceae</taxon>
        <taxon>Photobacterium</taxon>
    </lineage>
</organism>
<dbReference type="Pfam" id="PF00149">
    <property type="entry name" value="Metallophos"/>
    <property type="match status" value="1"/>
</dbReference>
<evidence type="ECO:0000259" key="3">
    <source>
        <dbReference type="Pfam" id="PF00149"/>
    </source>
</evidence>
<feature type="domain" description="Calcineurin-like phosphoesterase" evidence="3">
    <location>
        <begin position="11"/>
        <end position="251"/>
    </location>
</feature>
<dbReference type="PANTHER" id="PTHR11575">
    <property type="entry name" value="5'-NUCLEOTIDASE-RELATED"/>
    <property type="match status" value="1"/>
</dbReference>
<dbReference type="Pfam" id="PF02872">
    <property type="entry name" value="5_nucleotid_C"/>
    <property type="match status" value="1"/>
</dbReference>
<keyword evidence="2" id="KW-0547">Nucleotide-binding</keyword>
<name>A0A2S7VLT5_PHOAN</name>
<keyword evidence="1" id="KW-0732">Signal</keyword>
<dbReference type="InterPro" id="IPR008334">
    <property type="entry name" value="5'-Nucleotdase_C"/>
</dbReference>
<evidence type="ECO:0000313" key="5">
    <source>
        <dbReference type="EMBL" id="PQJ62441.1"/>
    </source>
</evidence>
<dbReference type="InterPro" id="IPR006179">
    <property type="entry name" value="5_nucleotidase/apyrase"/>
</dbReference>
<dbReference type="AlphaFoldDB" id="A0A2S7VLT5"/>
<dbReference type="Proteomes" id="UP000238730">
    <property type="component" value="Unassembled WGS sequence"/>
</dbReference>
<dbReference type="GO" id="GO:0009166">
    <property type="term" value="P:nucleotide catabolic process"/>
    <property type="evidence" value="ECO:0007669"/>
    <property type="project" value="InterPro"/>
</dbReference>
<dbReference type="InterPro" id="IPR029052">
    <property type="entry name" value="Metallo-depent_PP-like"/>
</dbReference>
<evidence type="ECO:0000313" key="6">
    <source>
        <dbReference type="Proteomes" id="UP000238730"/>
    </source>
</evidence>
<dbReference type="Gene3D" id="3.60.21.10">
    <property type="match status" value="1"/>
</dbReference>